<dbReference type="AlphaFoldDB" id="A0A518V4C9"/>
<dbReference type="InterPro" id="IPR003680">
    <property type="entry name" value="Flavodoxin_fold"/>
</dbReference>
<dbReference type="InterPro" id="IPR051545">
    <property type="entry name" value="NAD(P)H_dehydrogenase_qn"/>
</dbReference>
<dbReference type="GO" id="GO:0003955">
    <property type="term" value="F:NAD(P)H dehydrogenase (quinone) activity"/>
    <property type="evidence" value="ECO:0007669"/>
    <property type="project" value="TreeGrafter"/>
</dbReference>
<dbReference type="GO" id="GO:0005829">
    <property type="term" value="C:cytosol"/>
    <property type="evidence" value="ECO:0007669"/>
    <property type="project" value="TreeGrafter"/>
</dbReference>
<comment type="similarity">
    <text evidence="1">Belongs to the NAD(P)H dehydrogenase (quinone) family.</text>
</comment>
<evidence type="ECO:0000256" key="2">
    <source>
        <dbReference type="ARBA" id="ARBA00023002"/>
    </source>
</evidence>
<dbReference type="Proteomes" id="UP000319432">
    <property type="component" value="Chromosome"/>
</dbReference>
<gene>
    <name evidence="4" type="ORF">EEL30_05305</name>
</gene>
<dbReference type="OrthoDB" id="9798454at2"/>
<evidence type="ECO:0000259" key="3">
    <source>
        <dbReference type="Pfam" id="PF02525"/>
    </source>
</evidence>
<keyword evidence="2" id="KW-0560">Oxidoreductase</keyword>
<feature type="domain" description="Flavodoxin-like fold" evidence="3">
    <location>
        <begin position="2"/>
        <end position="187"/>
    </location>
</feature>
<name>A0A518V4C9_BRELA</name>
<keyword evidence="5" id="KW-1185">Reference proteome</keyword>
<protein>
    <submittedName>
        <fullName evidence="4">Flavodoxin family protein</fullName>
    </submittedName>
</protein>
<evidence type="ECO:0000313" key="4">
    <source>
        <dbReference type="EMBL" id="QDX91835.1"/>
    </source>
</evidence>
<sequence>MKKILLIQGNPVKGSYGEALAAAYQKGAVSAGAVVKSLRLADLDFNPNLAGGYKNKPQLEDDLVLAQQLISWADHLVFVYPIWWGAPPALLKGFLDRVLMPGYAFSYKKDSSLPQQLLKGKSARLIVTMDSPYWYFSLFQGKPGHRMMKKSILQFCGINPVKITTFSQVGKAGDEKRKQWLEAVNQLGKKLG</sequence>
<dbReference type="InterPro" id="IPR029039">
    <property type="entry name" value="Flavoprotein-like_sf"/>
</dbReference>
<dbReference type="Pfam" id="PF02525">
    <property type="entry name" value="Flavodoxin_2"/>
    <property type="match status" value="1"/>
</dbReference>
<organism evidence="4 5">
    <name type="scientific">Brevibacillus laterosporus</name>
    <name type="common">Bacillus laterosporus</name>
    <dbReference type="NCBI Taxonomy" id="1465"/>
    <lineage>
        <taxon>Bacteria</taxon>
        <taxon>Bacillati</taxon>
        <taxon>Bacillota</taxon>
        <taxon>Bacilli</taxon>
        <taxon>Bacillales</taxon>
        <taxon>Paenibacillaceae</taxon>
        <taxon>Brevibacillus</taxon>
    </lineage>
</organism>
<dbReference type="PANTHER" id="PTHR10204">
    <property type="entry name" value="NAD P H OXIDOREDUCTASE-RELATED"/>
    <property type="match status" value="1"/>
</dbReference>
<evidence type="ECO:0000313" key="5">
    <source>
        <dbReference type="Proteomes" id="UP000319432"/>
    </source>
</evidence>
<dbReference type="Gene3D" id="3.40.50.360">
    <property type="match status" value="1"/>
</dbReference>
<evidence type="ECO:0000256" key="1">
    <source>
        <dbReference type="ARBA" id="ARBA00006252"/>
    </source>
</evidence>
<dbReference type="SUPFAM" id="SSF52218">
    <property type="entry name" value="Flavoproteins"/>
    <property type="match status" value="1"/>
</dbReference>
<dbReference type="EMBL" id="CP033464">
    <property type="protein sequence ID" value="QDX91835.1"/>
    <property type="molecule type" value="Genomic_DNA"/>
</dbReference>
<dbReference type="PANTHER" id="PTHR10204:SF34">
    <property type="entry name" value="NAD(P)H DEHYDROGENASE [QUINONE] 1 ISOFORM 1"/>
    <property type="match status" value="1"/>
</dbReference>
<proteinExistence type="inferred from homology"/>
<reference evidence="4 5" key="1">
    <citation type="submission" date="2018-11" db="EMBL/GenBank/DDBJ databases">
        <title>Phylogenetic determinants of toxin gene distribution in genomes of Brevibacillus laterosporus.</title>
        <authorList>
            <person name="Glare T.R."/>
            <person name="Durrant A."/>
            <person name="Berry C."/>
            <person name="Palma L."/>
            <person name="Ormskirk M."/>
            <person name="Cox M.O."/>
        </authorList>
    </citation>
    <scope>NUCLEOTIDE SEQUENCE [LARGE SCALE GENOMIC DNA]</scope>
    <source>
        <strain evidence="4 5">1821L</strain>
    </source>
</reference>
<accession>A0A518V4C9</accession>